<accession>A0A9W9H6E2</accession>
<keyword evidence="3" id="KW-1185">Reference proteome</keyword>
<dbReference type="AlphaFoldDB" id="A0A9W9H6E2"/>
<gene>
    <name evidence="2" type="ORF">N7515_004246</name>
</gene>
<evidence type="ECO:0000313" key="3">
    <source>
        <dbReference type="Proteomes" id="UP001149079"/>
    </source>
</evidence>
<reference evidence="2" key="1">
    <citation type="submission" date="2022-11" db="EMBL/GenBank/DDBJ databases">
        <authorList>
            <person name="Petersen C."/>
        </authorList>
    </citation>
    <scope>NUCLEOTIDE SEQUENCE</scope>
    <source>
        <strain evidence="2">IBT 22155</strain>
    </source>
</reference>
<protein>
    <submittedName>
        <fullName evidence="2">Uncharacterized protein</fullName>
    </submittedName>
</protein>
<sequence length="160" mass="17826">MTASRFRSIRPSLVESDAPESHPIKSNMPYDPLLIHATSASEHATAVVKKRYTRQVPEAEAGIKAGKNSNERLDGAFIQLESQIYVSAEFDQSLDHRNVSVLNRKVHGGQPISIRHGHCRRSTMHEQQASYPCVSQSGSHVKRRASVVVPSFYVCNMSQQ</sequence>
<proteinExistence type="predicted"/>
<name>A0A9W9H6E2_9EURO</name>
<dbReference type="RefSeq" id="XP_056524047.1">
    <property type="nucleotide sequence ID" value="XM_056664990.1"/>
</dbReference>
<reference evidence="2" key="2">
    <citation type="journal article" date="2023" name="IMA Fungus">
        <title>Comparative genomic study of the Penicillium genus elucidates a diverse pangenome and 15 lateral gene transfer events.</title>
        <authorList>
            <person name="Petersen C."/>
            <person name="Sorensen T."/>
            <person name="Nielsen M.R."/>
            <person name="Sondergaard T.E."/>
            <person name="Sorensen J.L."/>
            <person name="Fitzpatrick D.A."/>
            <person name="Frisvad J.C."/>
            <person name="Nielsen K.L."/>
        </authorList>
    </citation>
    <scope>NUCLEOTIDE SEQUENCE</scope>
    <source>
        <strain evidence="2">IBT 22155</strain>
    </source>
</reference>
<feature type="region of interest" description="Disordered" evidence="1">
    <location>
        <begin position="1"/>
        <end position="26"/>
    </location>
</feature>
<dbReference type="Proteomes" id="UP001149079">
    <property type="component" value="Unassembled WGS sequence"/>
</dbReference>
<organism evidence="2 3">
    <name type="scientific">Penicillium bovifimosum</name>
    <dbReference type="NCBI Taxonomy" id="126998"/>
    <lineage>
        <taxon>Eukaryota</taxon>
        <taxon>Fungi</taxon>
        <taxon>Dikarya</taxon>
        <taxon>Ascomycota</taxon>
        <taxon>Pezizomycotina</taxon>
        <taxon>Eurotiomycetes</taxon>
        <taxon>Eurotiomycetidae</taxon>
        <taxon>Eurotiales</taxon>
        <taxon>Aspergillaceae</taxon>
        <taxon>Penicillium</taxon>
    </lineage>
</organism>
<evidence type="ECO:0000313" key="2">
    <source>
        <dbReference type="EMBL" id="KAJ5139398.1"/>
    </source>
</evidence>
<comment type="caution">
    <text evidence="2">The sequence shown here is derived from an EMBL/GenBank/DDBJ whole genome shotgun (WGS) entry which is preliminary data.</text>
</comment>
<evidence type="ECO:0000256" key="1">
    <source>
        <dbReference type="SAM" id="MobiDB-lite"/>
    </source>
</evidence>
<dbReference type="GeneID" id="81404160"/>
<dbReference type="EMBL" id="JAPQKL010000003">
    <property type="protein sequence ID" value="KAJ5139398.1"/>
    <property type="molecule type" value="Genomic_DNA"/>
</dbReference>